<evidence type="ECO:0000256" key="1">
    <source>
        <dbReference type="ARBA" id="ARBA00001933"/>
    </source>
</evidence>
<gene>
    <name evidence="5" type="ORF">MiSe_71270</name>
</gene>
<dbReference type="GO" id="GO:0008483">
    <property type="term" value="F:transaminase activity"/>
    <property type="evidence" value="ECO:0007669"/>
    <property type="project" value="UniProtKB-KW"/>
</dbReference>
<dbReference type="Gene3D" id="3.40.640.10">
    <property type="entry name" value="Type I PLP-dependent aspartate aminotransferase-like (Major domain)"/>
    <property type="match status" value="1"/>
</dbReference>
<evidence type="ECO:0000256" key="2">
    <source>
        <dbReference type="ARBA" id="ARBA00022898"/>
    </source>
</evidence>
<keyword evidence="5" id="KW-0808">Transferase</keyword>
<reference evidence="5" key="1">
    <citation type="submission" date="2019-10" db="EMBL/GenBank/DDBJ databases">
        <title>Draft genome sequece of Microseira wollei NIES-4236.</title>
        <authorList>
            <person name="Yamaguchi H."/>
            <person name="Suzuki S."/>
            <person name="Kawachi M."/>
        </authorList>
    </citation>
    <scope>NUCLEOTIDE SEQUENCE</scope>
    <source>
        <strain evidence="5">NIES-4236</strain>
    </source>
</reference>
<protein>
    <submittedName>
        <fullName evidence="5">Aminotransferase class-III</fullName>
    </submittedName>
</protein>
<sequence>MKQTETSLQKAQTQSKESENSCQQYLEAFIAGYNNRTKISKQIAQTYRPVLADPRVSEGFNLPFKEMCYPIVGKRSQGSRIWDIDGNEYIDLMMGFGVNLFGHNPPFIKAALAEQLEQGIQLGPQSEFAGEVAELICQLTGMERVAFSNTGTEAVMTAIRLARTATGRNKIALFSGSYHGHFDGTLVKAQTGDGNPRGVAIAPGIPPNIVEDVLVLDYGNPQSLEVIEAHRQELAAILVVPVQTMRPDLQPKMFLQQLRQLTKESGITLIFDEMVIGFRIHPGGAQAWFDVEADIATYGKIVGGGMPIGVIAGKALYMDAIDGGMWNYGDLSYPEAKTTFFAGTFCKHPLAIAASRAVVKHLKTQGPALQQQLNQRTSQFVAALNAYFEEDEVPIRMANFGSLFGPATLGHSGLAGNSAVSQSINLLRYHLMYRGVLLLGGGGYLSTAHTNEDIDCIIQAVKDSVAELRSAGFLPPLSSNSSNASSKINHSK</sequence>
<accession>A0AAV3XND8</accession>
<dbReference type="GO" id="GO:0030170">
    <property type="term" value="F:pyridoxal phosphate binding"/>
    <property type="evidence" value="ECO:0007669"/>
    <property type="project" value="InterPro"/>
</dbReference>
<evidence type="ECO:0000256" key="4">
    <source>
        <dbReference type="SAM" id="Coils"/>
    </source>
</evidence>
<evidence type="ECO:0000313" key="5">
    <source>
        <dbReference type="EMBL" id="GET42311.1"/>
    </source>
</evidence>
<feature type="coiled-coil region" evidence="4">
    <location>
        <begin position="1"/>
        <end position="28"/>
    </location>
</feature>
<dbReference type="InterPro" id="IPR005814">
    <property type="entry name" value="Aminotrans_3"/>
</dbReference>
<dbReference type="Pfam" id="PF00202">
    <property type="entry name" value="Aminotran_3"/>
    <property type="match status" value="1"/>
</dbReference>
<comment type="cofactor">
    <cofactor evidence="1">
        <name>pyridoxal 5'-phosphate</name>
        <dbReference type="ChEBI" id="CHEBI:597326"/>
    </cofactor>
</comment>
<keyword evidence="5" id="KW-0032">Aminotransferase</keyword>
<dbReference type="CDD" id="cd00610">
    <property type="entry name" value="OAT_like"/>
    <property type="match status" value="1"/>
</dbReference>
<keyword evidence="2 3" id="KW-0663">Pyridoxal phosphate</keyword>
<evidence type="ECO:0000256" key="3">
    <source>
        <dbReference type="RuleBase" id="RU003560"/>
    </source>
</evidence>
<keyword evidence="4" id="KW-0175">Coiled coil</keyword>
<keyword evidence="6" id="KW-1185">Reference proteome</keyword>
<dbReference type="AlphaFoldDB" id="A0AAV3XND8"/>
<dbReference type="RefSeq" id="WP_226589625.1">
    <property type="nucleotide sequence ID" value="NZ_BLAY01000158.1"/>
</dbReference>
<dbReference type="Proteomes" id="UP001050975">
    <property type="component" value="Unassembled WGS sequence"/>
</dbReference>
<organism evidence="5 6">
    <name type="scientific">Microseira wollei NIES-4236</name>
    <dbReference type="NCBI Taxonomy" id="2530354"/>
    <lineage>
        <taxon>Bacteria</taxon>
        <taxon>Bacillati</taxon>
        <taxon>Cyanobacteriota</taxon>
        <taxon>Cyanophyceae</taxon>
        <taxon>Oscillatoriophycideae</taxon>
        <taxon>Aerosakkonematales</taxon>
        <taxon>Aerosakkonemataceae</taxon>
        <taxon>Microseira</taxon>
    </lineage>
</organism>
<evidence type="ECO:0000313" key="6">
    <source>
        <dbReference type="Proteomes" id="UP001050975"/>
    </source>
</evidence>
<comment type="similarity">
    <text evidence="3">Belongs to the class-III pyridoxal-phosphate-dependent aminotransferase family.</text>
</comment>
<dbReference type="Gene3D" id="3.90.1150.10">
    <property type="entry name" value="Aspartate Aminotransferase, domain 1"/>
    <property type="match status" value="1"/>
</dbReference>
<dbReference type="InterPro" id="IPR015422">
    <property type="entry name" value="PyrdxlP-dep_Trfase_small"/>
</dbReference>
<dbReference type="PANTHER" id="PTHR43713">
    <property type="entry name" value="GLUTAMATE-1-SEMIALDEHYDE 2,1-AMINOMUTASE"/>
    <property type="match status" value="1"/>
</dbReference>
<dbReference type="SUPFAM" id="SSF53383">
    <property type="entry name" value="PLP-dependent transferases"/>
    <property type="match status" value="1"/>
</dbReference>
<dbReference type="PANTHER" id="PTHR43713:SF3">
    <property type="entry name" value="GLUTAMATE-1-SEMIALDEHYDE 2,1-AMINOMUTASE 1, CHLOROPLASTIC-RELATED"/>
    <property type="match status" value="1"/>
</dbReference>
<comment type="caution">
    <text evidence="5">The sequence shown here is derived from an EMBL/GenBank/DDBJ whole genome shotgun (WGS) entry which is preliminary data.</text>
</comment>
<dbReference type="InterPro" id="IPR015421">
    <property type="entry name" value="PyrdxlP-dep_Trfase_major"/>
</dbReference>
<dbReference type="InterPro" id="IPR015424">
    <property type="entry name" value="PyrdxlP-dep_Trfase"/>
</dbReference>
<dbReference type="EMBL" id="BLAY01000158">
    <property type="protein sequence ID" value="GET42311.1"/>
    <property type="molecule type" value="Genomic_DNA"/>
</dbReference>
<proteinExistence type="inferred from homology"/>
<name>A0AAV3XND8_9CYAN</name>